<dbReference type="GO" id="GO:0005886">
    <property type="term" value="C:plasma membrane"/>
    <property type="evidence" value="ECO:0007669"/>
    <property type="project" value="UniProtKB-SubCell"/>
</dbReference>
<proteinExistence type="inferred from homology"/>
<dbReference type="PANTHER" id="PTHR30460:SF0">
    <property type="entry name" value="MODERATE CONDUCTANCE MECHANOSENSITIVE CHANNEL YBIO"/>
    <property type="match status" value="1"/>
</dbReference>
<protein>
    <submittedName>
        <fullName evidence="11">Mechanosensitive ion channel family protein</fullName>
    </submittedName>
</protein>
<evidence type="ECO:0000256" key="1">
    <source>
        <dbReference type="ARBA" id="ARBA00004651"/>
    </source>
</evidence>
<comment type="subcellular location">
    <subcellularLocation>
        <location evidence="1">Cell membrane</location>
        <topology evidence="1">Multi-pass membrane protein</topology>
    </subcellularLocation>
</comment>
<feature type="transmembrane region" description="Helical" evidence="7">
    <location>
        <begin position="142"/>
        <end position="162"/>
    </location>
</feature>
<evidence type="ECO:0000256" key="2">
    <source>
        <dbReference type="ARBA" id="ARBA00008017"/>
    </source>
</evidence>
<keyword evidence="12" id="KW-1185">Reference proteome</keyword>
<feature type="transmembrane region" description="Helical" evidence="7">
    <location>
        <begin position="213"/>
        <end position="238"/>
    </location>
</feature>
<evidence type="ECO:0000256" key="4">
    <source>
        <dbReference type="ARBA" id="ARBA00022692"/>
    </source>
</evidence>
<evidence type="ECO:0000313" key="11">
    <source>
        <dbReference type="EMBL" id="MCW6511643.1"/>
    </source>
</evidence>
<evidence type="ECO:0000259" key="9">
    <source>
        <dbReference type="Pfam" id="PF21082"/>
    </source>
</evidence>
<dbReference type="InterPro" id="IPR010920">
    <property type="entry name" value="LSM_dom_sf"/>
</dbReference>
<dbReference type="SUPFAM" id="SSF82689">
    <property type="entry name" value="Mechanosensitive channel protein MscS (YggB), C-terminal domain"/>
    <property type="match status" value="1"/>
</dbReference>
<feature type="domain" description="Mechanosensitive ion channel transmembrane helices 2/3" evidence="10">
    <location>
        <begin position="448"/>
        <end position="489"/>
    </location>
</feature>
<feature type="transmembrane region" description="Helical" evidence="7">
    <location>
        <begin position="351"/>
        <end position="374"/>
    </location>
</feature>
<dbReference type="InterPro" id="IPR023408">
    <property type="entry name" value="MscS_beta-dom_sf"/>
</dbReference>
<dbReference type="PANTHER" id="PTHR30460">
    <property type="entry name" value="MODERATE CONDUCTANCE MECHANOSENSITIVE CHANNEL YBIO"/>
    <property type="match status" value="1"/>
</dbReference>
<evidence type="ECO:0000259" key="10">
    <source>
        <dbReference type="Pfam" id="PF21088"/>
    </source>
</evidence>
<feature type="domain" description="Mechanosensitive ion channel MscS" evidence="8">
    <location>
        <begin position="490"/>
        <end position="555"/>
    </location>
</feature>
<dbReference type="GO" id="GO:0008381">
    <property type="term" value="F:mechanosensitive monoatomic ion channel activity"/>
    <property type="evidence" value="ECO:0007669"/>
    <property type="project" value="InterPro"/>
</dbReference>
<reference evidence="11" key="1">
    <citation type="submission" date="2022-05" db="EMBL/GenBank/DDBJ databases">
        <authorList>
            <person name="Pankratov T."/>
        </authorList>
    </citation>
    <scope>NUCLEOTIDE SEQUENCE</scope>
    <source>
        <strain evidence="11">BP6-180914</strain>
    </source>
</reference>
<dbReference type="Gene3D" id="3.30.70.100">
    <property type="match status" value="1"/>
</dbReference>
<accession>A0AA42CLJ0</accession>
<dbReference type="InterPro" id="IPR011014">
    <property type="entry name" value="MscS_channel_TM-2"/>
</dbReference>
<dbReference type="Gene3D" id="1.10.287.1260">
    <property type="match status" value="1"/>
</dbReference>
<sequence>MSAVADPKVKQWLELLNDPAVRSFLDQTRDHGGSHATVASEPPTMTVSLAQRLEALRAHLSDLLRSSQEFSSQTRMAHAMALDALEQRGLWSTGFALLAFVVLGFGTQSLFHLVGRPFRTWLLALRLDTVDDRVRAVFARSLYGLGLLVSYAIGSIGAFLLFEWPELIKQLLLGYLVAFLIVRLTTVAGRFLLAPGAERFRVVPVSTKTAWFLYLRFLVFMVVLAFGAQSIGLLAHFGLSPLAEELSQDALGLVLLAIFWETVWRVPSAEPAATGVAGIAKHRHRLRALVLSLVGVLLWLCWVIQAQTSFWLIAFATGLPIVISSGKAAVAHILRPAGTEVAPEEARSLQALLFARGMRSMILITAALLLAWIFGVDISSLTMQDTLATRLVRSAVSVAVIGLLAEFLWTVVHAGIDRKMKQPLPHAAAGPDAGHAARLQTLLPIVSNILLATIVIVAAMMMLGALGVQIGPLIASAGVVGVAIGFGAQTLVKDIISGIFYLVDDAFRIGEYIQSGNYKGTVESFSLRSVKLRHQRGALYTIPFGSLGAVQNQSRDWVVDKIVMNVPYGTDLDKVRKIIKKIGTELTQDPEFGHDIISPLKMQGVTQFGDYAIQIQTKMMTRPGDAQFMGRRRALLLIKLAFEENGIGFAVPTVQVSGDQTPAIAAQAYAITAARNGPGGSAGMPA</sequence>
<keyword evidence="4 7" id="KW-0812">Transmembrane</keyword>
<dbReference type="InterPro" id="IPR006685">
    <property type="entry name" value="MscS_channel_2nd"/>
</dbReference>
<dbReference type="Pfam" id="PF21088">
    <property type="entry name" value="MS_channel_1st"/>
    <property type="match status" value="1"/>
</dbReference>
<feature type="domain" description="Mechanosensitive ion channel MscS C-terminal" evidence="9">
    <location>
        <begin position="561"/>
        <end position="649"/>
    </location>
</feature>
<name>A0AA42CLJ0_9HYPH</name>
<dbReference type="SUPFAM" id="SSF82861">
    <property type="entry name" value="Mechanosensitive channel protein MscS (YggB), transmembrane region"/>
    <property type="match status" value="1"/>
</dbReference>
<evidence type="ECO:0000256" key="6">
    <source>
        <dbReference type="ARBA" id="ARBA00023136"/>
    </source>
</evidence>
<feature type="transmembrane region" description="Helical" evidence="7">
    <location>
        <begin position="174"/>
        <end position="193"/>
    </location>
</feature>
<organism evidence="11 12">
    <name type="scientific">Lichenifustis flavocetrariae</name>
    <dbReference type="NCBI Taxonomy" id="2949735"/>
    <lineage>
        <taxon>Bacteria</taxon>
        <taxon>Pseudomonadati</taxon>
        <taxon>Pseudomonadota</taxon>
        <taxon>Alphaproteobacteria</taxon>
        <taxon>Hyphomicrobiales</taxon>
        <taxon>Lichenihabitantaceae</taxon>
        <taxon>Lichenifustis</taxon>
    </lineage>
</organism>
<evidence type="ECO:0000256" key="7">
    <source>
        <dbReference type="SAM" id="Phobius"/>
    </source>
</evidence>
<gene>
    <name evidence="11" type="ORF">M8523_27085</name>
</gene>
<feature type="transmembrane region" description="Helical" evidence="7">
    <location>
        <begin position="445"/>
        <end position="467"/>
    </location>
</feature>
<evidence type="ECO:0000256" key="3">
    <source>
        <dbReference type="ARBA" id="ARBA00022475"/>
    </source>
</evidence>
<keyword evidence="3" id="KW-1003">Cell membrane</keyword>
<feature type="transmembrane region" description="Helical" evidence="7">
    <location>
        <begin position="90"/>
        <end position="114"/>
    </location>
</feature>
<evidence type="ECO:0000256" key="5">
    <source>
        <dbReference type="ARBA" id="ARBA00022989"/>
    </source>
</evidence>
<comment type="caution">
    <text evidence="11">The sequence shown here is derived from an EMBL/GenBank/DDBJ whole genome shotgun (WGS) entry which is preliminary data.</text>
</comment>
<keyword evidence="6 7" id="KW-0472">Membrane</keyword>
<dbReference type="Gene3D" id="2.30.30.60">
    <property type="match status" value="1"/>
</dbReference>
<dbReference type="EMBL" id="JAMOIM010000029">
    <property type="protein sequence ID" value="MCW6511643.1"/>
    <property type="molecule type" value="Genomic_DNA"/>
</dbReference>
<comment type="similarity">
    <text evidence="2">Belongs to the MscS (TC 1.A.23) family.</text>
</comment>
<feature type="transmembrane region" description="Helical" evidence="7">
    <location>
        <begin position="394"/>
        <end position="416"/>
    </location>
</feature>
<dbReference type="RefSeq" id="WP_282588015.1">
    <property type="nucleotide sequence ID" value="NZ_JAMOIM010000029.1"/>
</dbReference>
<dbReference type="SUPFAM" id="SSF50182">
    <property type="entry name" value="Sm-like ribonucleoproteins"/>
    <property type="match status" value="1"/>
</dbReference>
<feature type="transmembrane region" description="Helical" evidence="7">
    <location>
        <begin position="288"/>
        <end position="305"/>
    </location>
</feature>
<evidence type="ECO:0000313" key="12">
    <source>
        <dbReference type="Proteomes" id="UP001165667"/>
    </source>
</evidence>
<dbReference type="InterPro" id="IPR049278">
    <property type="entry name" value="MS_channel_C"/>
</dbReference>
<dbReference type="Proteomes" id="UP001165667">
    <property type="component" value="Unassembled WGS sequence"/>
</dbReference>
<dbReference type="InterPro" id="IPR049142">
    <property type="entry name" value="MS_channel_1st"/>
</dbReference>
<dbReference type="InterPro" id="IPR011066">
    <property type="entry name" value="MscS_channel_C_sf"/>
</dbReference>
<dbReference type="AlphaFoldDB" id="A0AA42CLJ0"/>
<evidence type="ECO:0000259" key="8">
    <source>
        <dbReference type="Pfam" id="PF00924"/>
    </source>
</evidence>
<dbReference type="Pfam" id="PF00924">
    <property type="entry name" value="MS_channel_2nd"/>
    <property type="match status" value="1"/>
</dbReference>
<keyword evidence="5 7" id="KW-1133">Transmembrane helix</keyword>
<feature type="transmembrane region" description="Helical" evidence="7">
    <location>
        <begin position="473"/>
        <end position="492"/>
    </location>
</feature>
<dbReference type="InterPro" id="IPR045276">
    <property type="entry name" value="YbiO_bact"/>
</dbReference>
<feature type="transmembrane region" description="Helical" evidence="7">
    <location>
        <begin position="250"/>
        <end position="267"/>
    </location>
</feature>
<dbReference type="Pfam" id="PF21082">
    <property type="entry name" value="MS_channel_3rd"/>
    <property type="match status" value="1"/>
</dbReference>